<feature type="signal peptide" evidence="1">
    <location>
        <begin position="1"/>
        <end position="19"/>
    </location>
</feature>
<accession>A0A226F201</accession>
<sequence>MDKLILVLAAFLTAKIVFGANSCYIVNEIFISDGHNGLQEADIDNDDITYHGDFVELKRTCDEPIANYIMILVNTPKNKVVTKISFSGKTMHSNFFVVGSNNWNINLVLKSGFPSDLNECTAVLLLKAASLLDKDKILRMQENLDHDAISILKSYIADGLIYGNKVTPTSLTEMLFLFSNEFDKRFMLHPHSDVFGHIKIQYIRCHNNQPFKTDSYQPNPRIPGVENNCFVSSKDISSSTSTVDDVEADAALQELAAVASEARFRIYYLSRQRNLETYS</sequence>
<comment type="caution">
    <text evidence="2">The sequence shown here is derived from an EMBL/GenBank/DDBJ whole genome shotgun (WGS) entry which is preliminary data.</text>
</comment>
<keyword evidence="1" id="KW-0732">Signal</keyword>
<gene>
    <name evidence="2" type="ORF">Fcan01_00347</name>
</gene>
<dbReference type="Proteomes" id="UP000198287">
    <property type="component" value="Unassembled WGS sequence"/>
</dbReference>
<feature type="chain" id="PRO_5012872560" evidence="1">
    <location>
        <begin position="20"/>
        <end position="279"/>
    </location>
</feature>
<evidence type="ECO:0000313" key="2">
    <source>
        <dbReference type="EMBL" id="OXA63467.1"/>
    </source>
</evidence>
<protein>
    <submittedName>
        <fullName evidence="2">Uncharacterized protein</fullName>
    </submittedName>
</protein>
<proteinExistence type="predicted"/>
<dbReference type="EMBL" id="LNIX01000001">
    <property type="protein sequence ID" value="OXA63467.1"/>
    <property type="molecule type" value="Genomic_DNA"/>
</dbReference>
<dbReference type="AlphaFoldDB" id="A0A226F201"/>
<evidence type="ECO:0000256" key="1">
    <source>
        <dbReference type="SAM" id="SignalP"/>
    </source>
</evidence>
<name>A0A226F201_FOLCA</name>
<keyword evidence="3" id="KW-1185">Reference proteome</keyword>
<reference evidence="2 3" key="1">
    <citation type="submission" date="2015-12" db="EMBL/GenBank/DDBJ databases">
        <title>The genome of Folsomia candida.</title>
        <authorList>
            <person name="Faddeeva A."/>
            <person name="Derks M.F."/>
            <person name="Anvar Y."/>
            <person name="Smit S."/>
            <person name="Van Straalen N."/>
            <person name="Roelofs D."/>
        </authorList>
    </citation>
    <scope>NUCLEOTIDE SEQUENCE [LARGE SCALE GENOMIC DNA]</scope>
    <source>
        <strain evidence="2 3">VU population</strain>
        <tissue evidence="2">Whole body</tissue>
    </source>
</reference>
<evidence type="ECO:0000313" key="3">
    <source>
        <dbReference type="Proteomes" id="UP000198287"/>
    </source>
</evidence>
<organism evidence="2 3">
    <name type="scientific">Folsomia candida</name>
    <name type="common">Springtail</name>
    <dbReference type="NCBI Taxonomy" id="158441"/>
    <lineage>
        <taxon>Eukaryota</taxon>
        <taxon>Metazoa</taxon>
        <taxon>Ecdysozoa</taxon>
        <taxon>Arthropoda</taxon>
        <taxon>Hexapoda</taxon>
        <taxon>Collembola</taxon>
        <taxon>Entomobryomorpha</taxon>
        <taxon>Isotomoidea</taxon>
        <taxon>Isotomidae</taxon>
        <taxon>Proisotominae</taxon>
        <taxon>Folsomia</taxon>
    </lineage>
</organism>